<evidence type="ECO:0000256" key="7">
    <source>
        <dbReference type="ARBA" id="ARBA00023065"/>
    </source>
</evidence>
<evidence type="ECO:0000256" key="1">
    <source>
        <dbReference type="ARBA" id="ARBA00004571"/>
    </source>
</evidence>
<evidence type="ECO:0000256" key="6">
    <source>
        <dbReference type="ARBA" id="ARBA00022729"/>
    </source>
</evidence>
<keyword evidence="14" id="KW-1185">Reference proteome</keyword>
<dbReference type="PRINTS" id="PR00182">
    <property type="entry name" value="ECOLNEIPORIN"/>
</dbReference>
<evidence type="ECO:0000256" key="4">
    <source>
        <dbReference type="ARBA" id="ARBA00022452"/>
    </source>
</evidence>
<dbReference type="InterPro" id="IPR033900">
    <property type="entry name" value="Gram_neg_porin_domain"/>
</dbReference>
<dbReference type="CDD" id="cd00342">
    <property type="entry name" value="gram_neg_porins"/>
    <property type="match status" value="1"/>
</dbReference>
<dbReference type="InterPro" id="IPR050298">
    <property type="entry name" value="Gram-neg_bact_OMP"/>
</dbReference>
<evidence type="ECO:0000259" key="12">
    <source>
        <dbReference type="Pfam" id="PF13609"/>
    </source>
</evidence>
<dbReference type="PANTHER" id="PTHR34501">
    <property type="entry name" value="PROTEIN YDDL-RELATED"/>
    <property type="match status" value="1"/>
</dbReference>
<dbReference type="Proteomes" id="UP001165541">
    <property type="component" value="Unassembled WGS sequence"/>
</dbReference>
<dbReference type="InterPro" id="IPR001702">
    <property type="entry name" value="Porin_Gram-ve"/>
</dbReference>
<dbReference type="InterPro" id="IPR023614">
    <property type="entry name" value="Porin_dom_sf"/>
</dbReference>
<evidence type="ECO:0000313" key="14">
    <source>
        <dbReference type="Proteomes" id="UP001165541"/>
    </source>
</evidence>
<dbReference type="Gene3D" id="2.40.160.10">
    <property type="entry name" value="Porin"/>
    <property type="match status" value="1"/>
</dbReference>
<evidence type="ECO:0000256" key="5">
    <source>
        <dbReference type="ARBA" id="ARBA00022692"/>
    </source>
</evidence>
<dbReference type="EMBL" id="JAMKFE010000006">
    <property type="protein sequence ID" value="MCM5680212.1"/>
    <property type="molecule type" value="Genomic_DNA"/>
</dbReference>
<evidence type="ECO:0000256" key="9">
    <source>
        <dbReference type="ARBA" id="ARBA00023136"/>
    </source>
</evidence>
<comment type="caution">
    <text evidence="13">The sequence shown here is derived from an EMBL/GenBank/DDBJ whole genome shotgun (WGS) entry which is preliminary data.</text>
</comment>
<evidence type="ECO:0000256" key="10">
    <source>
        <dbReference type="ARBA" id="ARBA00023237"/>
    </source>
</evidence>
<accession>A0ABT0YNB2</accession>
<protein>
    <submittedName>
        <fullName evidence="13">Porin</fullName>
    </submittedName>
</protein>
<evidence type="ECO:0000256" key="3">
    <source>
        <dbReference type="ARBA" id="ARBA00022448"/>
    </source>
</evidence>
<evidence type="ECO:0000313" key="13">
    <source>
        <dbReference type="EMBL" id="MCM5680212.1"/>
    </source>
</evidence>
<keyword evidence="8" id="KW-0626">Porin</keyword>
<dbReference type="PANTHER" id="PTHR34501:SF9">
    <property type="entry name" value="MAJOR OUTER MEMBRANE PROTEIN P.IA"/>
    <property type="match status" value="1"/>
</dbReference>
<keyword evidence="4" id="KW-1134">Transmembrane beta strand</keyword>
<comment type="subcellular location">
    <subcellularLocation>
        <location evidence="1">Cell outer membrane</location>
        <topology evidence="1">Multi-pass membrane protein</topology>
    </subcellularLocation>
</comment>
<feature type="signal peptide" evidence="11">
    <location>
        <begin position="1"/>
        <end position="20"/>
    </location>
</feature>
<keyword evidence="5" id="KW-0812">Transmembrane</keyword>
<keyword evidence="9" id="KW-0472">Membrane</keyword>
<feature type="chain" id="PRO_5046427988" evidence="11">
    <location>
        <begin position="21"/>
        <end position="309"/>
    </location>
</feature>
<keyword evidence="3" id="KW-0813">Transport</keyword>
<dbReference type="PRINTS" id="PR00184">
    <property type="entry name" value="NEISSPPORIN"/>
</dbReference>
<name>A0ABT0YNB2_9BURK</name>
<feature type="domain" description="Porin" evidence="12">
    <location>
        <begin position="7"/>
        <end position="293"/>
    </location>
</feature>
<evidence type="ECO:0000256" key="8">
    <source>
        <dbReference type="ARBA" id="ARBA00023114"/>
    </source>
</evidence>
<gene>
    <name evidence="13" type="ORF">M8A51_11785</name>
</gene>
<sequence length="309" mass="32384">MKKQLLALAALSLWAGVAGAQSTATVYGKLDLGLGKALGTKTKTMMDASGSRLGFRGAEDLGGGLSALFGIEHRFDPDTGEAQGPFWKGLSYVGLKGGFGQVTLGRQYNPAFSIVQNNIDPFGGDTVGESRSNLLLGTGKIRVNDSILYRYSGGGFDVGASYGVEKGSDNAGDKSDRAFALAGGYKTGGLWMGLSFENPADSEDRLLTAGASYDFGVLTLSGGVSDGRHAADVKVRGYLAGVDVPLGGGNLLAAYSRARVDGETASSKFGVGYRYPLSKRTKLYADIGYDNKKFDEQKSGYDIGVIHTF</sequence>
<keyword evidence="6 11" id="KW-0732">Signal</keyword>
<organism evidence="13 14">
    <name type="scientific">Caldimonas mangrovi</name>
    <dbReference type="NCBI Taxonomy" id="2944811"/>
    <lineage>
        <taxon>Bacteria</taxon>
        <taxon>Pseudomonadati</taxon>
        <taxon>Pseudomonadota</taxon>
        <taxon>Betaproteobacteria</taxon>
        <taxon>Burkholderiales</taxon>
        <taxon>Sphaerotilaceae</taxon>
        <taxon>Caldimonas</taxon>
    </lineage>
</organism>
<dbReference type="InterPro" id="IPR002299">
    <property type="entry name" value="Porin_Neis"/>
</dbReference>
<keyword evidence="10" id="KW-0998">Cell outer membrane</keyword>
<evidence type="ECO:0000256" key="11">
    <source>
        <dbReference type="SAM" id="SignalP"/>
    </source>
</evidence>
<reference evidence="13" key="1">
    <citation type="submission" date="2022-05" db="EMBL/GenBank/DDBJ databases">
        <title>Schlegelella sp. nov., isolated from mangrove soil.</title>
        <authorList>
            <person name="Liu Y."/>
            <person name="Ge X."/>
            <person name="Liu W."/>
        </authorList>
    </citation>
    <scope>NUCLEOTIDE SEQUENCE</scope>
    <source>
        <strain evidence="13">S2-27</strain>
    </source>
</reference>
<proteinExistence type="predicted"/>
<dbReference type="Pfam" id="PF13609">
    <property type="entry name" value="Porin_4"/>
    <property type="match status" value="1"/>
</dbReference>
<comment type="subunit">
    <text evidence="2">Homotrimer.</text>
</comment>
<evidence type="ECO:0000256" key="2">
    <source>
        <dbReference type="ARBA" id="ARBA00011233"/>
    </source>
</evidence>
<dbReference type="SUPFAM" id="SSF56935">
    <property type="entry name" value="Porins"/>
    <property type="match status" value="1"/>
</dbReference>
<keyword evidence="7" id="KW-0406">Ion transport</keyword>
<dbReference type="RefSeq" id="WP_251778633.1">
    <property type="nucleotide sequence ID" value="NZ_JAMKFE010000006.1"/>
</dbReference>